<comment type="caution">
    <text evidence="2">The sequence shown here is derived from an EMBL/GenBank/DDBJ whole genome shotgun (WGS) entry which is preliminary data.</text>
</comment>
<name>A0A848MFJ6_9GAMM</name>
<dbReference type="Pfam" id="PF15940">
    <property type="entry name" value="YjcB"/>
    <property type="match status" value="1"/>
</dbReference>
<reference evidence="2 3" key="2">
    <citation type="submission" date="2020-06" db="EMBL/GenBank/DDBJ databases">
        <title>Polyphasic characterization of a Rahnella strain isolated from tree sap.</title>
        <authorList>
            <person name="Kim I.S."/>
        </authorList>
    </citation>
    <scope>NUCLEOTIDE SEQUENCE [LARGE SCALE GENOMIC DNA]</scope>
    <source>
        <strain evidence="2 3">SAP-1</strain>
    </source>
</reference>
<dbReference type="PIRSF" id="PIRSF030798">
    <property type="entry name" value="UCP030798"/>
    <property type="match status" value="1"/>
</dbReference>
<keyword evidence="3" id="KW-1185">Reference proteome</keyword>
<keyword evidence="1" id="KW-0812">Transmembrane</keyword>
<feature type="transmembrane region" description="Helical" evidence="1">
    <location>
        <begin position="37"/>
        <end position="63"/>
    </location>
</feature>
<organism evidence="2 3">
    <name type="scientific">Rouxiella aceris</name>
    <dbReference type="NCBI Taxonomy" id="2703884"/>
    <lineage>
        <taxon>Bacteria</taxon>
        <taxon>Pseudomonadati</taxon>
        <taxon>Pseudomonadota</taxon>
        <taxon>Gammaproteobacteria</taxon>
        <taxon>Enterobacterales</taxon>
        <taxon>Yersiniaceae</taxon>
        <taxon>Rouxiella</taxon>
    </lineage>
</organism>
<dbReference type="AlphaFoldDB" id="A0A848MFJ6"/>
<proteinExistence type="predicted"/>
<dbReference type="InterPro" id="IPR016958">
    <property type="entry name" value="UCP030798"/>
</dbReference>
<evidence type="ECO:0000256" key="1">
    <source>
        <dbReference type="SAM" id="Phobius"/>
    </source>
</evidence>
<dbReference type="Proteomes" id="UP000585363">
    <property type="component" value="Unassembled WGS sequence"/>
</dbReference>
<reference evidence="2 3" key="1">
    <citation type="submission" date="2020-01" db="EMBL/GenBank/DDBJ databases">
        <authorList>
            <person name="Lee S.D."/>
        </authorList>
    </citation>
    <scope>NUCLEOTIDE SEQUENCE [LARGE SCALE GENOMIC DNA]</scope>
    <source>
        <strain evidence="2 3">SAP-1</strain>
    </source>
</reference>
<keyword evidence="1" id="KW-0472">Membrane</keyword>
<protein>
    <recommendedName>
        <fullName evidence="4">YjcB-like protein</fullName>
    </recommendedName>
</protein>
<gene>
    <name evidence="2" type="ORF">GW590_02725</name>
</gene>
<evidence type="ECO:0008006" key="4">
    <source>
        <dbReference type="Google" id="ProtNLM"/>
    </source>
</evidence>
<sequence length="93" mass="10713">MNTLTTGFMMMRWEILSAVMMFFSSQLNVVCRKTSKHTLAFMCSGLGLSMTCWFVMGLMGMTFSIEAMTQFWMSSKEVFFDVMSKTPTNWPMP</sequence>
<accession>A0A848MFJ6</accession>
<dbReference type="RefSeq" id="WP_169401469.1">
    <property type="nucleotide sequence ID" value="NZ_JAADJU010000001.1"/>
</dbReference>
<evidence type="ECO:0000313" key="3">
    <source>
        <dbReference type="Proteomes" id="UP000585363"/>
    </source>
</evidence>
<keyword evidence="1" id="KW-1133">Transmembrane helix</keyword>
<dbReference type="EMBL" id="JAADJU010000001">
    <property type="protein sequence ID" value="NMP25792.1"/>
    <property type="molecule type" value="Genomic_DNA"/>
</dbReference>
<evidence type="ECO:0000313" key="2">
    <source>
        <dbReference type="EMBL" id="NMP25792.1"/>
    </source>
</evidence>